<evidence type="ECO:0000256" key="1">
    <source>
        <dbReference type="SAM" id="Phobius"/>
    </source>
</evidence>
<dbReference type="EMBL" id="VSSQ01132830">
    <property type="protein sequence ID" value="MPN59150.1"/>
    <property type="molecule type" value="Genomic_DNA"/>
</dbReference>
<keyword evidence="1" id="KW-1133">Transmembrane helix</keyword>
<reference evidence="2" key="1">
    <citation type="submission" date="2019-08" db="EMBL/GenBank/DDBJ databases">
        <authorList>
            <person name="Kucharzyk K."/>
            <person name="Murdoch R.W."/>
            <person name="Higgins S."/>
            <person name="Loffler F."/>
        </authorList>
    </citation>
    <scope>NUCLEOTIDE SEQUENCE</scope>
</reference>
<accession>A0A645J7N2</accession>
<keyword evidence="1" id="KW-0812">Transmembrane</keyword>
<comment type="caution">
    <text evidence="2">The sequence shown here is derived from an EMBL/GenBank/DDBJ whole genome shotgun (WGS) entry which is preliminary data.</text>
</comment>
<sequence length="78" mass="8356">MGWKIYGEYELVSGTLKSDTLTVRPLSDLRIVEMYDCPAAGAEDDDPISPPTGNNLAAYAALSLLSLSVVIVAKKRLA</sequence>
<keyword evidence="1" id="KW-0472">Membrane</keyword>
<gene>
    <name evidence="2" type="ORF">SDC9_206870</name>
</gene>
<dbReference type="AlphaFoldDB" id="A0A645J7N2"/>
<evidence type="ECO:0000313" key="2">
    <source>
        <dbReference type="EMBL" id="MPN59150.1"/>
    </source>
</evidence>
<protein>
    <submittedName>
        <fullName evidence="2">Uncharacterized protein</fullName>
    </submittedName>
</protein>
<proteinExistence type="predicted"/>
<organism evidence="2">
    <name type="scientific">bioreactor metagenome</name>
    <dbReference type="NCBI Taxonomy" id="1076179"/>
    <lineage>
        <taxon>unclassified sequences</taxon>
        <taxon>metagenomes</taxon>
        <taxon>ecological metagenomes</taxon>
    </lineage>
</organism>
<feature type="transmembrane region" description="Helical" evidence="1">
    <location>
        <begin position="56"/>
        <end position="73"/>
    </location>
</feature>
<name>A0A645J7N2_9ZZZZ</name>